<reference evidence="2" key="2">
    <citation type="submission" date="2023-05" db="EMBL/GenBank/DDBJ databases">
        <authorList>
            <consortium name="Lawrence Berkeley National Laboratory"/>
            <person name="Steindorff A."/>
            <person name="Hensen N."/>
            <person name="Bonometti L."/>
            <person name="Westerberg I."/>
            <person name="Brannstrom I.O."/>
            <person name="Guillou S."/>
            <person name="Cros-Aarteil S."/>
            <person name="Calhoun S."/>
            <person name="Haridas S."/>
            <person name="Kuo A."/>
            <person name="Mondo S."/>
            <person name="Pangilinan J."/>
            <person name="Riley R."/>
            <person name="Labutti K."/>
            <person name="Andreopoulos B."/>
            <person name="Lipzen A."/>
            <person name="Chen C."/>
            <person name="Yanf M."/>
            <person name="Daum C."/>
            <person name="Ng V."/>
            <person name="Clum A."/>
            <person name="Ohm R."/>
            <person name="Martin F."/>
            <person name="Silar P."/>
            <person name="Natvig D."/>
            <person name="Lalanne C."/>
            <person name="Gautier V."/>
            <person name="Ament-Velasquez S.L."/>
            <person name="Kruys A."/>
            <person name="Hutchinson M.I."/>
            <person name="Powell A.J."/>
            <person name="Barry K."/>
            <person name="Miller A.N."/>
            <person name="Grigoriev I.V."/>
            <person name="Debuchy R."/>
            <person name="Gladieux P."/>
            <person name="Thoren M.H."/>
            <person name="Johannesson H."/>
        </authorList>
    </citation>
    <scope>NUCLEOTIDE SEQUENCE</scope>
    <source>
        <strain evidence="2">CBS 123565</strain>
    </source>
</reference>
<feature type="compositionally biased region" description="Basic and acidic residues" evidence="1">
    <location>
        <begin position="75"/>
        <end position="95"/>
    </location>
</feature>
<feature type="compositionally biased region" description="Low complexity" evidence="1">
    <location>
        <begin position="30"/>
        <end position="46"/>
    </location>
</feature>
<keyword evidence="3" id="KW-1185">Reference proteome</keyword>
<accession>A0AAN6ZEJ3</accession>
<sequence>RELKRTQLTRRNLVLFNKMGKTKTGSNKVSSPSDSSDRATTTTKTISTTSSGFEARAYQNGIIGPRYSKPPTNIREIEGQHARPRETASPTESEHKRYACTISKAGNKATVVVEVSEKLLKKYDDDDGYVRSFNRAFTGFPKDVGFNNGLSAPQPDFVEGPEMQEYRPFPIHEYVPGAVLYKDDRYSVTLPHLAGEWKGPDVNIAEATLQSGYDGAALVYARNQALEFIGKPDPPGHGEVRTFTTDGTNINFYVHYAVPSEGGDGTLEYHQYQYASANVKDTYQGHKDGRRGIRNEQDYARDQSYALKDQLKLHWKQRHGVCQTITEEA</sequence>
<dbReference type="Proteomes" id="UP001304895">
    <property type="component" value="Unassembled WGS sequence"/>
</dbReference>
<gene>
    <name evidence="2" type="ORF">BT67DRAFT_360119</name>
</gene>
<feature type="non-terminal residue" evidence="2">
    <location>
        <position position="1"/>
    </location>
</feature>
<feature type="region of interest" description="Disordered" evidence="1">
    <location>
        <begin position="17"/>
        <end position="46"/>
    </location>
</feature>
<protein>
    <submittedName>
        <fullName evidence="2">Uncharacterized protein</fullName>
    </submittedName>
</protein>
<evidence type="ECO:0000313" key="2">
    <source>
        <dbReference type="EMBL" id="KAK4134963.1"/>
    </source>
</evidence>
<reference evidence="2" key="1">
    <citation type="journal article" date="2023" name="Mol. Phylogenet. Evol.">
        <title>Genome-scale phylogeny and comparative genomics of the fungal order Sordariales.</title>
        <authorList>
            <person name="Hensen N."/>
            <person name="Bonometti L."/>
            <person name="Westerberg I."/>
            <person name="Brannstrom I.O."/>
            <person name="Guillou S."/>
            <person name="Cros-Aarteil S."/>
            <person name="Calhoun S."/>
            <person name="Haridas S."/>
            <person name="Kuo A."/>
            <person name="Mondo S."/>
            <person name="Pangilinan J."/>
            <person name="Riley R."/>
            <person name="LaButti K."/>
            <person name="Andreopoulos B."/>
            <person name="Lipzen A."/>
            <person name="Chen C."/>
            <person name="Yan M."/>
            <person name="Daum C."/>
            <person name="Ng V."/>
            <person name="Clum A."/>
            <person name="Steindorff A."/>
            <person name="Ohm R.A."/>
            <person name="Martin F."/>
            <person name="Silar P."/>
            <person name="Natvig D.O."/>
            <person name="Lalanne C."/>
            <person name="Gautier V."/>
            <person name="Ament-Velasquez S.L."/>
            <person name="Kruys A."/>
            <person name="Hutchinson M.I."/>
            <person name="Powell A.J."/>
            <person name="Barry K."/>
            <person name="Miller A.N."/>
            <person name="Grigoriev I.V."/>
            <person name="Debuchy R."/>
            <person name="Gladieux P."/>
            <person name="Hiltunen Thoren M."/>
            <person name="Johannesson H."/>
        </authorList>
    </citation>
    <scope>NUCLEOTIDE SEQUENCE</scope>
    <source>
        <strain evidence="2">CBS 123565</strain>
    </source>
</reference>
<feature type="region of interest" description="Disordered" evidence="1">
    <location>
        <begin position="62"/>
        <end position="95"/>
    </location>
</feature>
<evidence type="ECO:0000256" key="1">
    <source>
        <dbReference type="SAM" id="MobiDB-lite"/>
    </source>
</evidence>
<comment type="caution">
    <text evidence="2">The sequence shown here is derived from an EMBL/GenBank/DDBJ whole genome shotgun (WGS) entry which is preliminary data.</text>
</comment>
<proteinExistence type="predicted"/>
<dbReference type="EMBL" id="MU853407">
    <property type="protein sequence ID" value="KAK4134963.1"/>
    <property type="molecule type" value="Genomic_DNA"/>
</dbReference>
<evidence type="ECO:0000313" key="3">
    <source>
        <dbReference type="Proteomes" id="UP001304895"/>
    </source>
</evidence>
<feature type="non-terminal residue" evidence="2">
    <location>
        <position position="329"/>
    </location>
</feature>
<name>A0AAN6ZEJ3_9PEZI</name>
<dbReference type="AlphaFoldDB" id="A0AAN6ZEJ3"/>
<organism evidence="2 3">
    <name type="scientific">Trichocladium antarcticum</name>
    <dbReference type="NCBI Taxonomy" id="1450529"/>
    <lineage>
        <taxon>Eukaryota</taxon>
        <taxon>Fungi</taxon>
        <taxon>Dikarya</taxon>
        <taxon>Ascomycota</taxon>
        <taxon>Pezizomycotina</taxon>
        <taxon>Sordariomycetes</taxon>
        <taxon>Sordariomycetidae</taxon>
        <taxon>Sordariales</taxon>
        <taxon>Chaetomiaceae</taxon>
        <taxon>Trichocladium</taxon>
    </lineage>
</organism>